<gene>
    <name evidence="2" type="ORF">DVH29_10450</name>
</gene>
<dbReference type="RefSeq" id="WP_114646118.1">
    <property type="nucleotide sequence ID" value="NZ_QQNH01000013.1"/>
</dbReference>
<comment type="caution">
    <text evidence="2">The sequence shown here is derived from an EMBL/GenBank/DDBJ whole genome shotgun (WGS) entry which is preliminary data.</text>
</comment>
<dbReference type="CDD" id="cd05233">
    <property type="entry name" value="SDR_c"/>
    <property type="match status" value="1"/>
</dbReference>
<dbReference type="InterPro" id="IPR036291">
    <property type="entry name" value="NAD(P)-bd_dom_sf"/>
</dbReference>
<dbReference type="SUPFAM" id="SSF51735">
    <property type="entry name" value="NAD(P)-binding Rossmann-fold domains"/>
    <property type="match status" value="1"/>
</dbReference>
<organism evidence="2 3">
    <name type="scientific">Pelagibacterium lacus</name>
    <dbReference type="NCBI Taxonomy" id="2282655"/>
    <lineage>
        <taxon>Bacteria</taxon>
        <taxon>Pseudomonadati</taxon>
        <taxon>Pseudomonadota</taxon>
        <taxon>Alphaproteobacteria</taxon>
        <taxon>Hyphomicrobiales</taxon>
        <taxon>Devosiaceae</taxon>
        <taxon>Pelagibacterium</taxon>
    </lineage>
</organism>
<evidence type="ECO:0000313" key="3">
    <source>
        <dbReference type="Proteomes" id="UP000253759"/>
    </source>
</evidence>
<accession>A0A369W4A6</accession>
<name>A0A369W4A6_9HYPH</name>
<dbReference type="Pfam" id="PF13561">
    <property type="entry name" value="adh_short_C2"/>
    <property type="match status" value="1"/>
</dbReference>
<dbReference type="PANTHER" id="PTHR42760">
    <property type="entry name" value="SHORT-CHAIN DEHYDROGENASES/REDUCTASES FAMILY MEMBER"/>
    <property type="match status" value="1"/>
</dbReference>
<dbReference type="OrthoDB" id="9779623at2"/>
<dbReference type="Gene3D" id="3.40.50.720">
    <property type="entry name" value="NAD(P)-binding Rossmann-like Domain"/>
    <property type="match status" value="1"/>
</dbReference>
<protein>
    <submittedName>
        <fullName evidence="2">SDR family NAD(P)-dependent oxidoreductase</fullName>
    </submittedName>
</protein>
<evidence type="ECO:0000256" key="1">
    <source>
        <dbReference type="ARBA" id="ARBA00006484"/>
    </source>
</evidence>
<keyword evidence="3" id="KW-1185">Reference proteome</keyword>
<dbReference type="NCBIfam" id="NF005559">
    <property type="entry name" value="PRK07231.1"/>
    <property type="match status" value="1"/>
</dbReference>
<dbReference type="Proteomes" id="UP000253759">
    <property type="component" value="Unassembled WGS sequence"/>
</dbReference>
<evidence type="ECO:0000313" key="2">
    <source>
        <dbReference type="EMBL" id="RDE08705.1"/>
    </source>
</evidence>
<dbReference type="GO" id="GO:0016616">
    <property type="term" value="F:oxidoreductase activity, acting on the CH-OH group of donors, NAD or NADP as acceptor"/>
    <property type="evidence" value="ECO:0007669"/>
    <property type="project" value="TreeGrafter"/>
</dbReference>
<dbReference type="PRINTS" id="PR00080">
    <property type="entry name" value="SDRFAMILY"/>
</dbReference>
<dbReference type="EMBL" id="QQNH01000013">
    <property type="protein sequence ID" value="RDE08705.1"/>
    <property type="molecule type" value="Genomic_DNA"/>
</dbReference>
<comment type="similarity">
    <text evidence="1">Belongs to the short-chain dehydrogenases/reductases (SDR) family.</text>
</comment>
<dbReference type="AlphaFoldDB" id="A0A369W4A6"/>
<dbReference type="InterPro" id="IPR002347">
    <property type="entry name" value="SDR_fam"/>
</dbReference>
<sequence>MEHQVMRLKNKTAVVTGGASGIGRASAIRLSAEGAKILVADISERAGMSVAEEIRDAGHQATFLKVDMAKEDEISAMIDKAVSLYGSCDILFNNAGVAGESLENTTPESLRRVIDINLNGPFFACMYAIPVMKKQGGGVIINTGSIGGIKSSGRSPAYAASKGGLLLATRTFARIAGGDNIRVNAVCPGSVDTEQTIEHMGNPSSPEGFEAAQARRLSRIPLGRAATADDIAKAVVFLASDEAAYITGESLVVDGGVLA</sequence>
<dbReference type="FunFam" id="3.40.50.720:FF:000084">
    <property type="entry name" value="Short-chain dehydrogenase reductase"/>
    <property type="match status" value="1"/>
</dbReference>
<reference evidence="3" key="1">
    <citation type="submission" date="2018-07" db="EMBL/GenBank/DDBJ databases">
        <authorList>
            <person name="Liu B.-T."/>
            <person name="Du Z."/>
        </authorList>
    </citation>
    <scope>NUCLEOTIDE SEQUENCE [LARGE SCALE GENOMIC DNA]</scope>
    <source>
        <strain evidence="3">XYN52</strain>
    </source>
</reference>
<proteinExistence type="inferred from homology"/>
<dbReference type="PRINTS" id="PR00081">
    <property type="entry name" value="GDHRDH"/>
</dbReference>